<evidence type="ECO:0000256" key="3">
    <source>
        <dbReference type="SAM" id="Coils"/>
    </source>
</evidence>
<feature type="domain" description="Kinesin motor" evidence="4">
    <location>
        <begin position="1"/>
        <end position="24"/>
    </location>
</feature>
<comment type="caution">
    <text evidence="5">The sequence shown here is derived from an EMBL/GenBank/DDBJ whole genome shotgun (WGS) entry which is preliminary data.</text>
</comment>
<dbReference type="PROSITE" id="PS50067">
    <property type="entry name" value="KINESIN_MOTOR_2"/>
    <property type="match status" value="1"/>
</dbReference>
<evidence type="ECO:0000256" key="2">
    <source>
        <dbReference type="PROSITE-ProRule" id="PRU00283"/>
    </source>
</evidence>
<dbReference type="SUPFAM" id="SSF52540">
    <property type="entry name" value="P-loop containing nucleoside triphosphate hydrolases"/>
    <property type="match status" value="1"/>
</dbReference>
<dbReference type="InterPro" id="IPR014756">
    <property type="entry name" value="Ig_E-set"/>
</dbReference>
<dbReference type="GO" id="GO:0007018">
    <property type="term" value="P:microtubule-based movement"/>
    <property type="evidence" value="ECO:0007669"/>
    <property type="project" value="InterPro"/>
</dbReference>
<sequence length="345" mass="39237">MSPALSHVEQSRNTLLFATSAKEVTNSAQVNMVVADKQLVKHLQKEVARLNAELQSPEPTSSNIRSLLMEKDRKIQQMEIEMNELKRQRDLAESQLEQERSTHKEQKGFFDLNSGLDLGFKARLQFVGIIVFPLWFVRASICRYKAYKVPPALVAEDRLKCQLSVAIFSSTGTLISATGMQLPRVIDELFYYTGPLGAVFSDEAITFYFWAPTAQAYVVLFQYVITNSLLSSFIICGEETDAHLFLQCSYSIWVLEQLLGPLGVHANFNQTWTSFLLDIDRLHDKVQKTIAPLAIQIYTCHLWRERNTKAHDNGISRPSRLLQGIKMDLRARLASSTWIRPGSDY</sequence>
<accession>A0AAD8HW09</accession>
<dbReference type="InterPro" id="IPR040671">
    <property type="entry name" value="Pullulanase_N2"/>
</dbReference>
<dbReference type="GO" id="GO:0008017">
    <property type="term" value="F:microtubule binding"/>
    <property type="evidence" value="ECO:0007669"/>
    <property type="project" value="InterPro"/>
</dbReference>
<organism evidence="5 6">
    <name type="scientific">Heracleum sosnowskyi</name>
    <dbReference type="NCBI Taxonomy" id="360622"/>
    <lineage>
        <taxon>Eukaryota</taxon>
        <taxon>Viridiplantae</taxon>
        <taxon>Streptophyta</taxon>
        <taxon>Embryophyta</taxon>
        <taxon>Tracheophyta</taxon>
        <taxon>Spermatophyta</taxon>
        <taxon>Magnoliopsida</taxon>
        <taxon>eudicotyledons</taxon>
        <taxon>Gunneridae</taxon>
        <taxon>Pentapetalae</taxon>
        <taxon>asterids</taxon>
        <taxon>campanulids</taxon>
        <taxon>Apiales</taxon>
        <taxon>Apiaceae</taxon>
        <taxon>Apioideae</taxon>
        <taxon>apioid superclade</taxon>
        <taxon>Tordylieae</taxon>
        <taxon>Tordyliinae</taxon>
        <taxon>Heracleum</taxon>
    </lineage>
</organism>
<name>A0AAD8HW09_9APIA</name>
<dbReference type="InterPro" id="IPR001752">
    <property type="entry name" value="Kinesin_motor_dom"/>
</dbReference>
<dbReference type="InterPro" id="IPR013783">
    <property type="entry name" value="Ig-like_fold"/>
</dbReference>
<dbReference type="Pfam" id="PF17967">
    <property type="entry name" value="Pullulanase_N2"/>
    <property type="match status" value="1"/>
</dbReference>
<evidence type="ECO:0000256" key="1">
    <source>
        <dbReference type="ARBA" id="ARBA00023175"/>
    </source>
</evidence>
<dbReference type="Gene3D" id="2.60.40.10">
    <property type="entry name" value="Immunoglobulins"/>
    <property type="match status" value="1"/>
</dbReference>
<proteinExistence type="inferred from homology"/>
<keyword evidence="1" id="KW-0505">Motor protein</keyword>
<reference evidence="5" key="1">
    <citation type="submission" date="2023-02" db="EMBL/GenBank/DDBJ databases">
        <title>Genome of toxic invasive species Heracleum sosnowskyi carries increased number of genes despite the absence of recent whole-genome duplications.</title>
        <authorList>
            <person name="Schelkunov M."/>
            <person name="Shtratnikova V."/>
            <person name="Makarenko M."/>
            <person name="Klepikova A."/>
            <person name="Omelchenko D."/>
            <person name="Novikova G."/>
            <person name="Obukhova E."/>
            <person name="Bogdanov V."/>
            <person name="Penin A."/>
            <person name="Logacheva M."/>
        </authorList>
    </citation>
    <scope>NUCLEOTIDE SEQUENCE</scope>
    <source>
        <strain evidence="5">Hsosn_3</strain>
        <tissue evidence="5">Leaf</tissue>
    </source>
</reference>
<dbReference type="EMBL" id="JAUIZM010000007">
    <property type="protein sequence ID" value="KAK1374300.1"/>
    <property type="molecule type" value="Genomic_DNA"/>
</dbReference>
<dbReference type="PANTHER" id="PTHR47968:SF39">
    <property type="entry name" value="KINESIN-LIKE PROTEIN KIN-7B"/>
    <property type="match status" value="1"/>
</dbReference>
<dbReference type="GO" id="GO:0003777">
    <property type="term" value="F:microtubule motor activity"/>
    <property type="evidence" value="ECO:0007669"/>
    <property type="project" value="InterPro"/>
</dbReference>
<dbReference type="AlphaFoldDB" id="A0AAD8HW09"/>
<dbReference type="InterPro" id="IPR027417">
    <property type="entry name" value="P-loop_NTPase"/>
</dbReference>
<evidence type="ECO:0000313" key="6">
    <source>
        <dbReference type="Proteomes" id="UP001237642"/>
    </source>
</evidence>
<dbReference type="SUPFAM" id="SSF81296">
    <property type="entry name" value="E set domains"/>
    <property type="match status" value="1"/>
</dbReference>
<dbReference type="Gene3D" id="1.20.58.1980">
    <property type="match status" value="1"/>
</dbReference>
<dbReference type="GO" id="GO:0005524">
    <property type="term" value="F:ATP binding"/>
    <property type="evidence" value="ECO:0007669"/>
    <property type="project" value="InterPro"/>
</dbReference>
<gene>
    <name evidence="5" type="ORF">POM88_030493</name>
</gene>
<dbReference type="InterPro" id="IPR027640">
    <property type="entry name" value="Kinesin-like_fam"/>
</dbReference>
<dbReference type="Proteomes" id="UP001237642">
    <property type="component" value="Unassembled WGS sequence"/>
</dbReference>
<comment type="caution">
    <text evidence="2">Lacks conserved residue(s) required for the propagation of feature annotation.</text>
</comment>
<comment type="similarity">
    <text evidence="2">Belongs to the TRAFAC class myosin-kinesin ATPase superfamily. Kinesin family.</text>
</comment>
<feature type="coiled-coil region" evidence="3">
    <location>
        <begin position="33"/>
        <end position="102"/>
    </location>
</feature>
<keyword evidence="6" id="KW-1185">Reference proteome</keyword>
<reference evidence="5" key="2">
    <citation type="submission" date="2023-05" db="EMBL/GenBank/DDBJ databases">
        <authorList>
            <person name="Schelkunov M.I."/>
        </authorList>
    </citation>
    <scope>NUCLEOTIDE SEQUENCE</scope>
    <source>
        <strain evidence="5">Hsosn_3</strain>
        <tissue evidence="5">Leaf</tissue>
    </source>
</reference>
<evidence type="ECO:0000259" key="4">
    <source>
        <dbReference type="PROSITE" id="PS50067"/>
    </source>
</evidence>
<protein>
    <recommendedName>
        <fullName evidence="4">Kinesin motor domain-containing protein</fullName>
    </recommendedName>
</protein>
<dbReference type="Gene3D" id="2.60.40.1130">
    <property type="entry name" value="Rab geranylgeranyltransferase alpha-subunit, insert domain"/>
    <property type="match status" value="1"/>
</dbReference>
<evidence type="ECO:0000313" key="5">
    <source>
        <dbReference type="EMBL" id="KAK1374300.1"/>
    </source>
</evidence>
<keyword evidence="3" id="KW-0175">Coiled coil</keyword>
<dbReference type="PANTHER" id="PTHR47968">
    <property type="entry name" value="CENTROMERE PROTEIN E"/>
    <property type="match status" value="1"/>
</dbReference>